<dbReference type="Gene3D" id="3.40.50.620">
    <property type="entry name" value="HUPs"/>
    <property type="match status" value="3"/>
</dbReference>
<dbReference type="Pfam" id="PF00133">
    <property type="entry name" value="tRNA-synt_1"/>
    <property type="match status" value="2"/>
</dbReference>
<dbReference type="PANTHER" id="PTHR42780">
    <property type="entry name" value="SOLEUCYL-TRNA SYNTHETASE"/>
    <property type="match status" value="1"/>
</dbReference>
<reference evidence="19 20" key="1">
    <citation type="journal article" date="2018" name="Antonie Van Leeuwenhoek">
        <title>Larkinella terrae sp. nov., isolated from soil on Jeju Island, South Korea.</title>
        <authorList>
            <person name="Ten L.N."/>
            <person name="Jeon J."/>
            <person name="Park S.J."/>
            <person name="Park S."/>
            <person name="Lee S.Y."/>
            <person name="Kim M.K."/>
            <person name="Jung H.Y."/>
        </authorList>
    </citation>
    <scope>NUCLEOTIDE SEQUENCE [LARGE SCALE GENOMIC DNA]</scope>
    <source>
        <strain evidence="19 20">KCTC 52001</strain>
    </source>
</reference>
<keyword evidence="5 15" id="KW-0963">Cytoplasm</keyword>
<dbReference type="GO" id="GO:0000049">
    <property type="term" value="F:tRNA binding"/>
    <property type="evidence" value="ECO:0007669"/>
    <property type="project" value="InterPro"/>
</dbReference>
<dbReference type="InterPro" id="IPR023586">
    <property type="entry name" value="Ile-tRNA-ligase_type2"/>
</dbReference>
<comment type="caution">
    <text evidence="19">The sequence shown here is derived from an EMBL/GenBank/DDBJ whole genome shotgun (WGS) entry which is preliminary data.</text>
</comment>
<sequence>MVSYKEHKNLNYAQVGDAVLAFWKANRVFEQSVETREGRPTFTFYEGPPSANGKPGIHHVMARAIKDIFCRYKTLQGFQVKRKGGWDTHGLPIELQVEKELGITKDHIGKPESEGGISIEEYNKKCREAVMKYTDLWNDLTEKMGYWVDLENPYVTYQSEYIESVWNLLKQLYDKGLLYKGYTIQPYSPKAGTGLSSHELNMPGTYKDVKDTTIVAMFKVAEGKEQRAEGKEPHALTPLPPATYILAWTTTPWTLPANSALTVGKDIDYVLVKTFNPYTYEPVNVVLAKALLGRWFNEKGRDGDFDGYAASDKKLLPWTVVGEFKGSELAGIEYEQLLPYVQPETPAFRVILGDFVTTEDGTGVVHTAPTFGADDFRVAQQNGIPPIMVKDENGKDVPIVDKHGQFVKEIGEFGGRYVKEQYYSDEERDAPEFKPTDVLIAIKLKEEGKAFHVEKYEHPYPHCWRTDKPVLYYPLDSWFIKTTAVKDQLVALNKTINWNPESTGTGRFGNWLENLVDWNLSRSRFWGTPLPIWLPEHPVHKYSVAPKCIGSKDDLKEQGWYYFEKERLDHFKLKLQLFLDETLEIALGTLENYSEDFSAFQVDSFHIDALAWRSLCETELLPQDFARLRIDMEPVMQYLTPVSEIIDTLDLHRPYIDRIACIIAINPVHQEWENKGDQYVIYCREPDLIDVWFDSGAMPYAQWHYPFENKDIFNKAYPADFISEGVDQTRGWFFTLHAISTMLGKMDGENDSSVAFKNVVSTGLVLDKNGNKMSKRLGNAVDPFTTLETYGADATRWYMITNAEPWDNLKFNIDGIAEVQRRFFGTLSNTYSFFALYANLDQFDFDGVRTIPVDQRPELDRWILSKLQSLVLEVEQQFENYNPTKAGRAIQDFVNDQLSNWYVRLSRRRFWNAPKSSKGDFLNAADSSSKSPSGDLGADTRAAYETLHECLTTVSKLMSPIAPFYADWLFRNLTKETELSVHLTEFPKAETALIDSDLETSMQLGQDICSLVHSLRKGHKIKVRQPLTKVLIPVLNETTRRQIEHVSPIIQSEVNVKSVEFIDDASGILKKKIKPNFKTLGPKFGPMMKDVATTINTMTEDDIRKLEAAGSMQLAIGEITIADVEIRTEDVPGWIVASQNGLTVALDVTITPELRQEGIARDFINRIQNLRKDQNFDVTDKIRIELEQNDGPNEVLASAIETHREYICQEVQALSLEVVSDLNGNATEIEMDEFLLRLSVKVA</sequence>
<dbReference type="SUPFAM" id="SSF52374">
    <property type="entry name" value="Nucleotidylyl transferase"/>
    <property type="match status" value="1"/>
</dbReference>
<feature type="domain" description="Aminoacyl-tRNA synthetase class Ia" evidence="17">
    <location>
        <begin position="682"/>
        <end position="809"/>
    </location>
</feature>
<keyword evidence="20" id="KW-1185">Reference proteome</keyword>
<keyword evidence="7 15" id="KW-0479">Metal-binding</keyword>
<keyword evidence="9 15" id="KW-0862">Zinc</keyword>
<comment type="subcellular location">
    <subcellularLocation>
        <location evidence="2 15">Cytoplasm</location>
    </subcellularLocation>
</comment>
<dbReference type="GO" id="GO:0004822">
    <property type="term" value="F:isoleucine-tRNA ligase activity"/>
    <property type="evidence" value="ECO:0007669"/>
    <property type="project" value="UniProtKB-UniRule"/>
</dbReference>
<evidence type="ECO:0000256" key="12">
    <source>
        <dbReference type="ARBA" id="ARBA00023146"/>
    </source>
</evidence>
<keyword evidence="8 15" id="KW-0547">Nucleotide-binding</keyword>
<evidence type="ECO:0000256" key="2">
    <source>
        <dbReference type="ARBA" id="ARBA00004496"/>
    </source>
</evidence>
<feature type="short sequence motif" description="'HIGH' region" evidence="15">
    <location>
        <begin position="49"/>
        <end position="59"/>
    </location>
</feature>
<evidence type="ECO:0000256" key="14">
    <source>
        <dbReference type="ARBA" id="ARBA00048359"/>
    </source>
</evidence>
<evidence type="ECO:0000256" key="7">
    <source>
        <dbReference type="ARBA" id="ARBA00022723"/>
    </source>
</evidence>
<organism evidence="19 20">
    <name type="scientific">Larkinella terrae</name>
    <dbReference type="NCBI Taxonomy" id="2025311"/>
    <lineage>
        <taxon>Bacteria</taxon>
        <taxon>Pseudomonadati</taxon>
        <taxon>Bacteroidota</taxon>
        <taxon>Cytophagia</taxon>
        <taxon>Cytophagales</taxon>
        <taxon>Spirosomataceae</taxon>
        <taxon>Larkinella</taxon>
    </lineage>
</organism>
<comment type="similarity">
    <text evidence="3 15">Belongs to the class-I aminoacyl-tRNA synthetase family. IleS type 2 subfamily.</text>
</comment>
<comment type="domain">
    <text evidence="15">IleRS has two distinct active sites: one for aminoacylation and one for editing. The misactivated valine is translocated from the active site to the editing site, which sterically excludes the correctly activated isoleucine. The single editing site contains two valyl binding pockets, one specific for each substrate (Val-AMP or Val-tRNA(Ile)).</text>
</comment>
<feature type="region of interest" description="Disordered" evidence="16">
    <location>
        <begin position="918"/>
        <end position="938"/>
    </location>
</feature>
<evidence type="ECO:0000256" key="15">
    <source>
        <dbReference type="HAMAP-Rule" id="MF_02003"/>
    </source>
</evidence>
<dbReference type="PANTHER" id="PTHR42780:SF1">
    <property type="entry name" value="ISOLEUCINE--TRNA LIGASE, CYTOPLASMIC"/>
    <property type="match status" value="1"/>
</dbReference>
<dbReference type="GO" id="GO:0006428">
    <property type="term" value="P:isoleucyl-tRNA aminoacylation"/>
    <property type="evidence" value="ECO:0007669"/>
    <property type="project" value="UniProtKB-UniRule"/>
</dbReference>
<dbReference type="EC" id="6.1.1.5" evidence="15"/>
<evidence type="ECO:0000256" key="4">
    <source>
        <dbReference type="ARBA" id="ARBA00011245"/>
    </source>
</evidence>
<comment type="catalytic activity">
    <reaction evidence="14 15">
        <text>tRNA(Ile) + L-isoleucine + ATP = L-isoleucyl-tRNA(Ile) + AMP + diphosphate</text>
        <dbReference type="Rhea" id="RHEA:11060"/>
        <dbReference type="Rhea" id="RHEA-COMP:9666"/>
        <dbReference type="Rhea" id="RHEA-COMP:9695"/>
        <dbReference type="ChEBI" id="CHEBI:30616"/>
        <dbReference type="ChEBI" id="CHEBI:33019"/>
        <dbReference type="ChEBI" id="CHEBI:58045"/>
        <dbReference type="ChEBI" id="CHEBI:78442"/>
        <dbReference type="ChEBI" id="CHEBI:78528"/>
        <dbReference type="ChEBI" id="CHEBI:456215"/>
        <dbReference type="EC" id="6.1.1.5"/>
    </reaction>
</comment>
<feature type="short sequence motif" description="'KMSKS' region" evidence="15">
    <location>
        <begin position="772"/>
        <end position="776"/>
    </location>
</feature>
<evidence type="ECO:0000256" key="9">
    <source>
        <dbReference type="ARBA" id="ARBA00022833"/>
    </source>
</evidence>
<evidence type="ECO:0000256" key="11">
    <source>
        <dbReference type="ARBA" id="ARBA00022917"/>
    </source>
</evidence>
<evidence type="ECO:0000256" key="16">
    <source>
        <dbReference type="SAM" id="MobiDB-lite"/>
    </source>
</evidence>
<dbReference type="InterPro" id="IPR014729">
    <property type="entry name" value="Rossmann-like_a/b/a_fold"/>
</dbReference>
<feature type="domain" description="Methionyl/Valyl/Leucyl/Isoleucyl-tRNA synthetase anticodon-binding" evidence="18">
    <location>
        <begin position="860"/>
        <end position="1030"/>
    </location>
</feature>
<evidence type="ECO:0000256" key="3">
    <source>
        <dbReference type="ARBA" id="ARBA00007078"/>
    </source>
</evidence>
<protein>
    <recommendedName>
        <fullName evidence="15">Isoleucine--tRNA ligase</fullName>
        <ecNumber evidence="15">6.1.1.5</ecNumber>
    </recommendedName>
    <alternativeName>
        <fullName evidence="15">Isoleucyl-tRNA synthetase</fullName>
        <shortName evidence="15">IleRS</shortName>
    </alternativeName>
</protein>
<evidence type="ECO:0000256" key="5">
    <source>
        <dbReference type="ARBA" id="ARBA00022490"/>
    </source>
</evidence>
<keyword evidence="10 15" id="KW-0067">ATP-binding</keyword>
<dbReference type="GO" id="GO:0002161">
    <property type="term" value="F:aminoacyl-tRNA deacylase activity"/>
    <property type="evidence" value="ECO:0007669"/>
    <property type="project" value="InterPro"/>
</dbReference>
<dbReference type="HAMAP" id="MF_02003">
    <property type="entry name" value="Ile_tRNA_synth_type2"/>
    <property type="match status" value="1"/>
</dbReference>
<evidence type="ECO:0000259" key="18">
    <source>
        <dbReference type="Pfam" id="PF08264"/>
    </source>
</evidence>
<dbReference type="GO" id="GO:0005737">
    <property type="term" value="C:cytoplasm"/>
    <property type="evidence" value="ECO:0007669"/>
    <property type="project" value="UniProtKB-SubCell"/>
</dbReference>
<keyword evidence="12 15" id="KW-0030">Aminoacyl-tRNA synthetase</keyword>
<gene>
    <name evidence="15" type="primary">ileS</name>
    <name evidence="19" type="ORF">GJJ30_00445</name>
</gene>
<dbReference type="CDD" id="cd07961">
    <property type="entry name" value="Anticodon_Ia_Ile_ABEc"/>
    <property type="match status" value="1"/>
</dbReference>
<dbReference type="GO" id="GO:0005524">
    <property type="term" value="F:ATP binding"/>
    <property type="evidence" value="ECO:0007669"/>
    <property type="project" value="UniProtKB-UniRule"/>
</dbReference>
<dbReference type="Proteomes" id="UP000441754">
    <property type="component" value="Unassembled WGS sequence"/>
</dbReference>
<dbReference type="FunFam" id="3.40.50.620:FF:000063">
    <property type="entry name" value="Isoleucine--tRNA ligase"/>
    <property type="match status" value="1"/>
</dbReference>
<dbReference type="InterPro" id="IPR009080">
    <property type="entry name" value="tRNAsynth_Ia_anticodon-bd"/>
</dbReference>
<evidence type="ECO:0000256" key="6">
    <source>
        <dbReference type="ARBA" id="ARBA00022598"/>
    </source>
</evidence>
<dbReference type="InterPro" id="IPR009008">
    <property type="entry name" value="Val/Leu/Ile-tRNA-synth_edit"/>
</dbReference>
<dbReference type="InterPro" id="IPR002301">
    <property type="entry name" value="Ile-tRNA-ligase"/>
</dbReference>
<dbReference type="PRINTS" id="PR00984">
    <property type="entry name" value="TRNASYNTHILE"/>
</dbReference>
<comment type="function">
    <text evidence="13 15">Catalyzes the attachment of isoleucine to tRNA(Ile). As IleRS can inadvertently accommodate and process structurally similar amino acids such as valine, to avoid such errors it has two additional distinct tRNA(Ile)-dependent editing activities. One activity is designated as 'pretransfer' editing and involves the hydrolysis of activated Val-AMP. The other activity is designated 'posttransfer' editing and involves deacylation of mischarged Val-tRNA(Ile).</text>
</comment>
<evidence type="ECO:0000256" key="13">
    <source>
        <dbReference type="ARBA" id="ARBA00025217"/>
    </source>
</evidence>
<proteinExistence type="inferred from homology"/>
<keyword evidence="11 15" id="KW-0648">Protein biosynthesis</keyword>
<dbReference type="Gene3D" id="1.10.730.10">
    <property type="entry name" value="Isoleucyl-tRNA Synthetase, Domain 1"/>
    <property type="match status" value="1"/>
</dbReference>
<dbReference type="Pfam" id="PF19302">
    <property type="entry name" value="DUF5915"/>
    <property type="match status" value="1"/>
</dbReference>
<keyword evidence="6 15" id="KW-0436">Ligase</keyword>
<dbReference type="InterPro" id="IPR013155">
    <property type="entry name" value="M/V/L/I-tRNA-synth_anticd-bd"/>
</dbReference>
<evidence type="ECO:0000256" key="8">
    <source>
        <dbReference type="ARBA" id="ARBA00022741"/>
    </source>
</evidence>
<evidence type="ECO:0000256" key="1">
    <source>
        <dbReference type="ARBA" id="ARBA00001947"/>
    </source>
</evidence>
<accession>A0A7K0EDC3</accession>
<dbReference type="SUPFAM" id="SSF50677">
    <property type="entry name" value="ValRS/IleRS/LeuRS editing domain"/>
    <property type="match status" value="1"/>
</dbReference>
<dbReference type="InterPro" id="IPR002300">
    <property type="entry name" value="aa-tRNA-synth_Ia"/>
</dbReference>
<comment type="cofactor">
    <cofactor evidence="1 15">
        <name>Zn(2+)</name>
        <dbReference type="ChEBI" id="CHEBI:29105"/>
    </cofactor>
</comment>
<dbReference type="InterPro" id="IPR033709">
    <property type="entry name" value="Anticodon_Ile_ABEc"/>
</dbReference>
<evidence type="ECO:0000313" key="20">
    <source>
        <dbReference type="Proteomes" id="UP000441754"/>
    </source>
</evidence>
<dbReference type="Pfam" id="PF08264">
    <property type="entry name" value="Anticodon_1"/>
    <property type="match status" value="1"/>
</dbReference>
<feature type="domain" description="Aminoacyl-tRNA synthetase class Ia" evidence="17">
    <location>
        <begin position="19"/>
        <end position="537"/>
    </location>
</feature>
<evidence type="ECO:0000313" key="19">
    <source>
        <dbReference type="EMBL" id="MRS59742.1"/>
    </source>
</evidence>
<dbReference type="SUPFAM" id="SSF47323">
    <property type="entry name" value="Anticodon-binding domain of a subclass of class I aminoacyl-tRNA synthetases"/>
    <property type="match status" value="1"/>
</dbReference>
<dbReference type="Gene3D" id="3.90.740.10">
    <property type="entry name" value="Valyl/Leucyl/Isoleucyl-tRNA synthetase, editing domain"/>
    <property type="match status" value="1"/>
</dbReference>
<evidence type="ECO:0000259" key="17">
    <source>
        <dbReference type="Pfam" id="PF00133"/>
    </source>
</evidence>
<dbReference type="GO" id="GO:0008270">
    <property type="term" value="F:zinc ion binding"/>
    <property type="evidence" value="ECO:0007669"/>
    <property type="project" value="UniProtKB-UniRule"/>
</dbReference>
<comment type="subunit">
    <text evidence="4 15">Monomer.</text>
</comment>
<evidence type="ECO:0000256" key="10">
    <source>
        <dbReference type="ARBA" id="ARBA00022840"/>
    </source>
</evidence>
<dbReference type="AlphaFoldDB" id="A0A7K0EDC3"/>
<feature type="binding site" evidence="15">
    <location>
        <position position="775"/>
    </location>
    <ligand>
        <name>ATP</name>
        <dbReference type="ChEBI" id="CHEBI:30616"/>
    </ligand>
</feature>
<name>A0A7K0EDC3_9BACT</name>
<dbReference type="EMBL" id="WJXZ01000001">
    <property type="protein sequence ID" value="MRS59742.1"/>
    <property type="molecule type" value="Genomic_DNA"/>
</dbReference>